<feature type="region of interest" description="Disordered" evidence="1">
    <location>
        <begin position="200"/>
        <end position="314"/>
    </location>
</feature>
<evidence type="ECO:0000313" key="3">
    <source>
        <dbReference type="EMBL" id="ROS40394.1"/>
    </source>
</evidence>
<gene>
    <name evidence="3" type="ORF">EDD35_2727</name>
</gene>
<feature type="compositionally biased region" description="Low complexity" evidence="1">
    <location>
        <begin position="268"/>
        <end position="278"/>
    </location>
</feature>
<evidence type="ECO:0000313" key="4">
    <source>
        <dbReference type="Proteomes" id="UP000274843"/>
    </source>
</evidence>
<organism evidence="3 4">
    <name type="scientific">Amycolatopsis thermoflava</name>
    <dbReference type="NCBI Taxonomy" id="84480"/>
    <lineage>
        <taxon>Bacteria</taxon>
        <taxon>Bacillati</taxon>
        <taxon>Actinomycetota</taxon>
        <taxon>Actinomycetes</taxon>
        <taxon>Pseudonocardiales</taxon>
        <taxon>Pseudonocardiaceae</taxon>
        <taxon>Amycolatopsis</taxon>
        <taxon>Amycolatopsis methanolica group</taxon>
    </lineage>
</organism>
<evidence type="ECO:0000256" key="1">
    <source>
        <dbReference type="SAM" id="MobiDB-lite"/>
    </source>
</evidence>
<evidence type="ECO:0000256" key="2">
    <source>
        <dbReference type="SAM" id="Phobius"/>
    </source>
</evidence>
<dbReference type="Proteomes" id="UP000274843">
    <property type="component" value="Unassembled WGS sequence"/>
</dbReference>
<protein>
    <recommendedName>
        <fullName evidence="5">Transmembrane protein</fullName>
    </recommendedName>
</protein>
<feature type="transmembrane region" description="Helical" evidence="2">
    <location>
        <begin position="90"/>
        <end position="109"/>
    </location>
</feature>
<feature type="transmembrane region" description="Helical" evidence="2">
    <location>
        <begin position="174"/>
        <end position="193"/>
    </location>
</feature>
<keyword evidence="2" id="KW-1133">Transmembrane helix</keyword>
<feature type="transmembrane region" description="Helical" evidence="2">
    <location>
        <begin position="121"/>
        <end position="143"/>
    </location>
</feature>
<keyword evidence="4" id="KW-1185">Reference proteome</keyword>
<evidence type="ECO:0008006" key="5">
    <source>
        <dbReference type="Google" id="ProtNLM"/>
    </source>
</evidence>
<name>A0A3N2GUT3_9PSEU</name>
<comment type="caution">
    <text evidence="3">The sequence shown here is derived from an EMBL/GenBank/DDBJ whole genome shotgun (WGS) entry which is preliminary data.</text>
</comment>
<keyword evidence="2" id="KW-0472">Membrane</keyword>
<feature type="compositionally biased region" description="Basic and acidic residues" evidence="1">
    <location>
        <begin position="297"/>
        <end position="314"/>
    </location>
</feature>
<accession>A0A3N2GUT3</accession>
<proteinExistence type="predicted"/>
<dbReference type="EMBL" id="RKHY01000001">
    <property type="protein sequence ID" value="ROS40394.1"/>
    <property type="molecule type" value="Genomic_DNA"/>
</dbReference>
<keyword evidence="2" id="KW-0812">Transmembrane</keyword>
<reference evidence="3 4" key="1">
    <citation type="submission" date="2018-11" db="EMBL/GenBank/DDBJ databases">
        <title>Sequencing the genomes of 1000 actinobacteria strains.</title>
        <authorList>
            <person name="Klenk H.-P."/>
        </authorList>
    </citation>
    <scope>NUCLEOTIDE SEQUENCE [LARGE SCALE GENOMIC DNA]</scope>
    <source>
        <strain evidence="3 4">DSM 44348</strain>
    </source>
</reference>
<sequence>MVSYPGVPPGYPPVPSRRRGWHGGRLLGAALALLAAAAAVTGSFLALFEGELLFRGEPQLTLTVTGWDLTAEAVQPGIPTNTFGSPVRNGYLLAAAGLLLVIAAVLSLAAARRNSSPARKFAAALAAATGAAFLLATAAGIVLQGVSLHESFRPAGAAEGDGAFSTSDSLGTGFWLVAGATLAAIVAAVLAAARGRRAPQDLTTPRYGIPAPSGYQPGPQFPAPTRHWPGGEPYPGGGPSAGQAMPLPHAGYPPGPSTPGQGVGSQGAAGQALSGHSGWRASPASQHQPAGAQPGERQGDSPEGDPRGEERPSS</sequence>
<feature type="transmembrane region" description="Helical" evidence="2">
    <location>
        <begin position="26"/>
        <end position="48"/>
    </location>
</feature>
<dbReference type="AlphaFoldDB" id="A0A3N2GUT3"/>